<evidence type="ECO:0000256" key="1">
    <source>
        <dbReference type="SAM" id="MobiDB-lite"/>
    </source>
</evidence>
<evidence type="ECO:0000259" key="2">
    <source>
        <dbReference type="PROSITE" id="PS00036"/>
    </source>
</evidence>
<dbReference type="AlphaFoldDB" id="A0A8H7A4I8"/>
<dbReference type="PROSITE" id="PS00036">
    <property type="entry name" value="BZIP_BASIC"/>
    <property type="match status" value="1"/>
</dbReference>
<feature type="domain" description="BZIP" evidence="2">
    <location>
        <begin position="41"/>
        <end position="54"/>
    </location>
</feature>
<comment type="caution">
    <text evidence="3">The sequence shown here is derived from an EMBL/GenBank/DDBJ whole genome shotgun (WGS) entry which is preliminary data.</text>
</comment>
<feature type="compositionally biased region" description="Pro residues" evidence="1">
    <location>
        <begin position="157"/>
        <end position="172"/>
    </location>
</feature>
<feature type="compositionally biased region" description="Polar residues" evidence="1">
    <location>
        <begin position="227"/>
        <end position="245"/>
    </location>
</feature>
<keyword evidence="4" id="KW-1185">Reference proteome</keyword>
<feature type="compositionally biased region" description="Polar residues" evidence="1">
    <location>
        <begin position="173"/>
        <end position="209"/>
    </location>
</feature>
<reference evidence="3" key="1">
    <citation type="submission" date="2019-07" db="EMBL/GenBank/DDBJ databases">
        <authorList>
            <person name="Palmer J.M."/>
        </authorList>
    </citation>
    <scope>NUCLEOTIDE SEQUENCE</scope>
    <source>
        <strain evidence="3">PC9</strain>
    </source>
</reference>
<protein>
    <recommendedName>
        <fullName evidence="2">BZIP domain-containing protein</fullName>
    </recommendedName>
</protein>
<dbReference type="Proteomes" id="UP000623687">
    <property type="component" value="Unassembled WGS sequence"/>
</dbReference>
<organism evidence="3 4">
    <name type="scientific">Pleurotus ostreatus</name>
    <name type="common">Oyster mushroom</name>
    <name type="synonym">White-rot fungus</name>
    <dbReference type="NCBI Taxonomy" id="5322"/>
    <lineage>
        <taxon>Eukaryota</taxon>
        <taxon>Fungi</taxon>
        <taxon>Dikarya</taxon>
        <taxon>Basidiomycota</taxon>
        <taxon>Agaricomycotina</taxon>
        <taxon>Agaricomycetes</taxon>
        <taxon>Agaricomycetidae</taxon>
        <taxon>Agaricales</taxon>
        <taxon>Pleurotineae</taxon>
        <taxon>Pleurotaceae</taxon>
        <taxon>Pleurotus</taxon>
    </lineage>
</organism>
<name>A0A8H7A4I8_PLEOS</name>
<sequence length="336" mass="38158">MDERPKNMAKEYPHLYSGRHSRMDYNVTGHHSTALSERPERSRNAKAQARHRAKRKAYIEQLEQTVTKLQTALGFSPDQVAALPPPLIKIKELEQENARLQRENDEMRRMLSDPTRTSPLELTRRTSITTYQEARACDRDFKRRKTGIDDLYLSPTDPTPHNPDIARPPPLTIPQSMAHSSYSSMPHSGAHSSQNSAPMFSMHASSFQMPDTPSGSSSTSSPPFSPAQMQQTSHSPVQQRPSMPSHQYYGSVKMEEDNYAVRRQSSYYVAPDLTDSHRLPITITMPHLSTLNISINIIPCQIPMAMRQRETTWTHGTRIRRGDQIFIAESHLLSSI</sequence>
<evidence type="ECO:0000313" key="3">
    <source>
        <dbReference type="EMBL" id="KAF7439826.1"/>
    </source>
</evidence>
<gene>
    <name evidence="3" type="ORF">PC9H_000163</name>
</gene>
<dbReference type="CDD" id="cd14686">
    <property type="entry name" value="bZIP"/>
    <property type="match status" value="1"/>
</dbReference>
<evidence type="ECO:0000313" key="4">
    <source>
        <dbReference type="Proteomes" id="UP000623687"/>
    </source>
</evidence>
<proteinExistence type="predicted"/>
<dbReference type="InterPro" id="IPR004827">
    <property type="entry name" value="bZIP"/>
</dbReference>
<dbReference type="RefSeq" id="XP_036635670.1">
    <property type="nucleotide sequence ID" value="XM_036769825.1"/>
</dbReference>
<feature type="region of interest" description="Disordered" evidence="1">
    <location>
        <begin position="149"/>
        <end position="245"/>
    </location>
</feature>
<dbReference type="EMBL" id="JACETU010000001">
    <property type="protein sequence ID" value="KAF7439826.1"/>
    <property type="molecule type" value="Genomic_DNA"/>
</dbReference>
<accession>A0A8H7A4I8</accession>
<dbReference type="GeneID" id="59370004"/>
<dbReference type="Gene3D" id="1.20.5.170">
    <property type="match status" value="1"/>
</dbReference>
<dbReference type="VEuPathDB" id="FungiDB:PC9H_000163"/>
<dbReference type="GO" id="GO:0003700">
    <property type="term" value="F:DNA-binding transcription factor activity"/>
    <property type="evidence" value="ECO:0007669"/>
    <property type="project" value="InterPro"/>
</dbReference>
<dbReference type="OrthoDB" id="3257643at2759"/>
<feature type="region of interest" description="Disordered" evidence="1">
    <location>
        <begin position="19"/>
        <end position="54"/>
    </location>
</feature>
<feature type="compositionally biased region" description="Low complexity" evidence="1">
    <location>
        <begin position="210"/>
        <end position="222"/>
    </location>
</feature>